<dbReference type="Proteomes" id="UP001163223">
    <property type="component" value="Chromosome"/>
</dbReference>
<keyword evidence="2" id="KW-1185">Reference proteome</keyword>
<sequence>MAPPRTFPTMSAAESAAFVGGVALPTWAKGIIIRRKAATALAERLDVDARAVRQMQRLRATYGEGPLLVRNPIRPQAILLRSEDVRRVLDGAPESFTPASSEKRAALSHFEPHNALITRGPERAPRRAFHDAALESNCPVHHLAGHWTGIVEAETDAILARAGSLGEIGWTTVFEGWFRIVRRVVLGSGAADDRELTDMIARLRGRANWAFAVPINRRLRAAFHERLASHLARAEPGSLAAVVARMPGAAAAEPTQQMAQWFFAFDPAGMATVRALALLLAHPQALARARGEAESDAPRSDLPFLRAALVEALRLYPTTPMVLRQTTRETEWTEGTLPAGTGILIFAPFFHRDDERLPNAHRFAPEAWLNRDPAHAPPFLPFSAGPAACPARHLVPMLASMVLARLLASGRRLVLCDPERLDPARPLPGTLDPFTLRFALPAGA</sequence>
<gene>
    <name evidence="1" type="ORF">OXU80_05235</name>
</gene>
<reference evidence="1" key="1">
    <citation type="submission" date="2022-11" db="EMBL/GenBank/DDBJ databases">
        <title>beta-Carotene-producing bacterium, Jeongeuplla avenae sp. nov., alleviates the salt stress of Arabidopsis seedlings.</title>
        <authorList>
            <person name="Jiang L."/>
            <person name="Lee J."/>
        </authorList>
    </citation>
    <scope>NUCLEOTIDE SEQUENCE</scope>
    <source>
        <strain evidence="1">DY_R2A_6</strain>
    </source>
</reference>
<organism evidence="1 2">
    <name type="scientific">Antarcticirhabdus aurantiaca</name>
    <dbReference type="NCBI Taxonomy" id="2606717"/>
    <lineage>
        <taxon>Bacteria</taxon>
        <taxon>Pseudomonadati</taxon>
        <taxon>Pseudomonadota</taxon>
        <taxon>Alphaproteobacteria</taxon>
        <taxon>Hyphomicrobiales</taxon>
        <taxon>Aurantimonadaceae</taxon>
        <taxon>Antarcticirhabdus</taxon>
    </lineage>
</organism>
<evidence type="ECO:0000313" key="1">
    <source>
        <dbReference type="EMBL" id="WAJ29637.1"/>
    </source>
</evidence>
<proteinExistence type="predicted"/>
<accession>A0ACD4NSG7</accession>
<evidence type="ECO:0000313" key="2">
    <source>
        <dbReference type="Proteomes" id="UP001163223"/>
    </source>
</evidence>
<protein>
    <submittedName>
        <fullName evidence="1">Cytochrome P450</fullName>
    </submittedName>
</protein>
<dbReference type="EMBL" id="CP113520">
    <property type="protein sequence ID" value="WAJ29637.1"/>
    <property type="molecule type" value="Genomic_DNA"/>
</dbReference>
<name>A0ACD4NSG7_9HYPH</name>